<evidence type="ECO:0000313" key="2">
    <source>
        <dbReference type="EMBL" id="KAJ7645829.1"/>
    </source>
</evidence>
<sequence length="453" mass="49681">MNVSAVWQNGTVLHLLEGIEPAPFTPPTIFTVDWVRNSALWVLGGLLNAEETPPLLTRAQARVSTSPVFGEGILPPRMNLPDETQHFYVHLSDNIRPPGLMSDWQLNQVDEVDDQDRTFARARTHDHCILTGWPTIGDNDTHEVAHVIAKHSSPTAFQRFALLLFSLEIGFPRMDDLRQVGNLAWLCKHVHGSLDRESWAIYIAKFCVRVHAPYDASVTSTLEVHHFKEQADLLMSRCPDPLRDAIVYVNEARALSPPVRSYGEAHSACHPSHPPLAYLYTPAIPTRNADTSSTHPHPVLWRIHYAVACGMRWGTPAVKALVLGRKTPDEPQPSPPQPRANKRKRSASPDGSGNSSSESTSAGGCIDGTPSWPLLNAEEDEDAEVEADFVGVDSEGEGVDRDLDAAVGEGRAEEMATPLPSSNNTWNCVLGSLTSLYKISLTCRTPAVQLLSG</sequence>
<feature type="non-terminal residue" evidence="2">
    <location>
        <position position="453"/>
    </location>
</feature>
<evidence type="ECO:0000256" key="1">
    <source>
        <dbReference type="SAM" id="MobiDB-lite"/>
    </source>
</evidence>
<feature type="compositionally biased region" description="Low complexity" evidence="1">
    <location>
        <begin position="348"/>
        <end position="364"/>
    </location>
</feature>
<proteinExistence type="predicted"/>
<dbReference type="AlphaFoldDB" id="A0AAD7CDS1"/>
<protein>
    <submittedName>
        <fullName evidence="2">Uncharacterized protein</fullName>
    </submittedName>
</protein>
<reference evidence="2" key="1">
    <citation type="submission" date="2023-03" db="EMBL/GenBank/DDBJ databases">
        <title>Massive genome expansion in bonnet fungi (Mycena s.s.) driven by repeated elements and novel gene families across ecological guilds.</title>
        <authorList>
            <consortium name="Lawrence Berkeley National Laboratory"/>
            <person name="Harder C.B."/>
            <person name="Miyauchi S."/>
            <person name="Viragh M."/>
            <person name="Kuo A."/>
            <person name="Thoen E."/>
            <person name="Andreopoulos B."/>
            <person name="Lu D."/>
            <person name="Skrede I."/>
            <person name="Drula E."/>
            <person name="Henrissat B."/>
            <person name="Morin E."/>
            <person name="Kohler A."/>
            <person name="Barry K."/>
            <person name="LaButti K."/>
            <person name="Morin E."/>
            <person name="Salamov A."/>
            <person name="Lipzen A."/>
            <person name="Mereny Z."/>
            <person name="Hegedus B."/>
            <person name="Baldrian P."/>
            <person name="Stursova M."/>
            <person name="Weitz H."/>
            <person name="Taylor A."/>
            <person name="Grigoriev I.V."/>
            <person name="Nagy L.G."/>
            <person name="Martin F."/>
            <person name="Kauserud H."/>
        </authorList>
    </citation>
    <scope>NUCLEOTIDE SEQUENCE</scope>
    <source>
        <strain evidence="2">CBHHK067</strain>
    </source>
</reference>
<keyword evidence="3" id="KW-1185">Reference proteome</keyword>
<name>A0AAD7CDS1_MYCRO</name>
<dbReference type="EMBL" id="JARKIE010000391">
    <property type="protein sequence ID" value="KAJ7645829.1"/>
    <property type="molecule type" value="Genomic_DNA"/>
</dbReference>
<accession>A0AAD7CDS1</accession>
<dbReference type="Proteomes" id="UP001221757">
    <property type="component" value="Unassembled WGS sequence"/>
</dbReference>
<organism evidence="2 3">
    <name type="scientific">Mycena rosella</name>
    <name type="common">Pink bonnet</name>
    <name type="synonym">Agaricus rosellus</name>
    <dbReference type="NCBI Taxonomy" id="1033263"/>
    <lineage>
        <taxon>Eukaryota</taxon>
        <taxon>Fungi</taxon>
        <taxon>Dikarya</taxon>
        <taxon>Basidiomycota</taxon>
        <taxon>Agaricomycotina</taxon>
        <taxon>Agaricomycetes</taxon>
        <taxon>Agaricomycetidae</taxon>
        <taxon>Agaricales</taxon>
        <taxon>Marasmiineae</taxon>
        <taxon>Mycenaceae</taxon>
        <taxon>Mycena</taxon>
    </lineage>
</organism>
<comment type="caution">
    <text evidence="2">The sequence shown here is derived from an EMBL/GenBank/DDBJ whole genome shotgun (WGS) entry which is preliminary data.</text>
</comment>
<gene>
    <name evidence="2" type="ORF">B0H17DRAFT_1103735</name>
</gene>
<feature type="region of interest" description="Disordered" evidence="1">
    <location>
        <begin position="325"/>
        <end position="374"/>
    </location>
</feature>
<evidence type="ECO:0000313" key="3">
    <source>
        <dbReference type="Proteomes" id="UP001221757"/>
    </source>
</evidence>